<dbReference type="Gene3D" id="3.30.710.10">
    <property type="entry name" value="Potassium Channel Kv1.1, Chain A"/>
    <property type="match status" value="1"/>
</dbReference>
<dbReference type="EMBL" id="KL197753">
    <property type="protein sequence ID" value="KDQ50974.1"/>
    <property type="molecule type" value="Genomic_DNA"/>
</dbReference>
<sequence length="353" mass="39275">MPDTVASPGESGVSMAPFDHPKADIILRSSDGVDFRMFKLLLSLSSPFFDSMFELPQPCEDVLPLLDVTEPSTTLRPLLSLCFPLAANITPITFKTLEELQPVLEASVKYDMSAITTHLLTHLISPTFLQTQPLAVYAIACRYKLTPQARLAAKATLRQPPPGSPLCPFTNHLDNIPATSLFRLLEYRHRCTEIASSVPFGTKWMPLTYVWFNCSHCPPGKRLRSWAWEGDDDFECRYPRQWWEEFMEVASGELGKRPCGETVTGPPPSSSSSDGEAEGVDGSVGNGFTYLGARGSEVGNGSGMPVWVKRFVARAMECPTCRTNVQDDMRRFLKLFERQVDRAVGIVELKVDF</sequence>
<protein>
    <recommendedName>
        <fullName evidence="2">BTB domain-containing protein</fullName>
    </recommendedName>
</protein>
<feature type="region of interest" description="Disordered" evidence="1">
    <location>
        <begin position="257"/>
        <end position="279"/>
    </location>
</feature>
<organism evidence="3 4">
    <name type="scientific">Jaapia argillacea MUCL 33604</name>
    <dbReference type="NCBI Taxonomy" id="933084"/>
    <lineage>
        <taxon>Eukaryota</taxon>
        <taxon>Fungi</taxon>
        <taxon>Dikarya</taxon>
        <taxon>Basidiomycota</taxon>
        <taxon>Agaricomycotina</taxon>
        <taxon>Agaricomycetes</taxon>
        <taxon>Agaricomycetidae</taxon>
        <taxon>Jaapiales</taxon>
        <taxon>Jaapiaceae</taxon>
        <taxon>Jaapia</taxon>
    </lineage>
</organism>
<name>A0A067P8A6_9AGAM</name>
<evidence type="ECO:0000313" key="4">
    <source>
        <dbReference type="Proteomes" id="UP000027265"/>
    </source>
</evidence>
<dbReference type="InterPro" id="IPR011333">
    <property type="entry name" value="SKP1/BTB/POZ_sf"/>
</dbReference>
<dbReference type="PROSITE" id="PS50097">
    <property type="entry name" value="BTB"/>
    <property type="match status" value="1"/>
</dbReference>
<dbReference type="OrthoDB" id="3164835at2759"/>
<dbReference type="STRING" id="933084.A0A067P8A6"/>
<dbReference type="Pfam" id="PF00651">
    <property type="entry name" value="BTB"/>
    <property type="match status" value="1"/>
</dbReference>
<evidence type="ECO:0000256" key="1">
    <source>
        <dbReference type="SAM" id="MobiDB-lite"/>
    </source>
</evidence>
<dbReference type="InterPro" id="IPR000210">
    <property type="entry name" value="BTB/POZ_dom"/>
</dbReference>
<accession>A0A067P8A6</accession>
<keyword evidence="4" id="KW-1185">Reference proteome</keyword>
<dbReference type="SUPFAM" id="SSF54695">
    <property type="entry name" value="POZ domain"/>
    <property type="match status" value="1"/>
</dbReference>
<reference evidence="4" key="1">
    <citation type="journal article" date="2014" name="Proc. Natl. Acad. Sci. U.S.A.">
        <title>Extensive sampling of basidiomycete genomes demonstrates inadequacy of the white-rot/brown-rot paradigm for wood decay fungi.</title>
        <authorList>
            <person name="Riley R."/>
            <person name="Salamov A.A."/>
            <person name="Brown D.W."/>
            <person name="Nagy L.G."/>
            <person name="Floudas D."/>
            <person name="Held B.W."/>
            <person name="Levasseur A."/>
            <person name="Lombard V."/>
            <person name="Morin E."/>
            <person name="Otillar R."/>
            <person name="Lindquist E.A."/>
            <person name="Sun H."/>
            <person name="LaButti K.M."/>
            <person name="Schmutz J."/>
            <person name="Jabbour D."/>
            <person name="Luo H."/>
            <person name="Baker S.E."/>
            <person name="Pisabarro A.G."/>
            <person name="Walton J.D."/>
            <person name="Blanchette R.A."/>
            <person name="Henrissat B."/>
            <person name="Martin F."/>
            <person name="Cullen D."/>
            <person name="Hibbett D.S."/>
            <person name="Grigoriev I.V."/>
        </authorList>
    </citation>
    <scope>NUCLEOTIDE SEQUENCE [LARGE SCALE GENOMIC DNA]</scope>
    <source>
        <strain evidence="4">MUCL 33604</strain>
    </source>
</reference>
<dbReference type="Proteomes" id="UP000027265">
    <property type="component" value="Unassembled WGS sequence"/>
</dbReference>
<feature type="domain" description="BTB" evidence="2">
    <location>
        <begin position="23"/>
        <end position="91"/>
    </location>
</feature>
<feature type="compositionally biased region" description="Low complexity" evidence="1">
    <location>
        <begin position="260"/>
        <end position="274"/>
    </location>
</feature>
<dbReference type="HOGENOM" id="CLU_052397_0_1_1"/>
<evidence type="ECO:0000259" key="2">
    <source>
        <dbReference type="PROSITE" id="PS50097"/>
    </source>
</evidence>
<gene>
    <name evidence="3" type="ORF">JAAARDRAFT_199521</name>
</gene>
<evidence type="ECO:0000313" key="3">
    <source>
        <dbReference type="EMBL" id="KDQ50974.1"/>
    </source>
</evidence>
<dbReference type="AlphaFoldDB" id="A0A067P8A6"/>
<dbReference type="InParanoid" id="A0A067P8A6"/>
<proteinExistence type="predicted"/>